<evidence type="ECO:0000313" key="2">
    <source>
        <dbReference type="EMBL" id="MBW2938141.1"/>
    </source>
</evidence>
<reference evidence="2" key="1">
    <citation type="submission" date="2021-07" db="EMBL/GenBank/DDBJ databases">
        <title>Aureisphaera sp. CAU 1614 isolated from sea sediment.</title>
        <authorList>
            <person name="Kim W."/>
        </authorList>
    </citation>
    <scope>NUCLEOTIDE SEQUENCE</scope>
    <source>
        <strain evidence="2">CAU 1614</strain>
    </source>
</reference>
<protein>
    <submittedName>
        <fullName evidence="2">Sensor of ECF-type sigma factor</fullName>
    </submittedName>
</protein>
<proteinExistence type="predicted"/>
<dbReference type="RefSeq" id="WP_219052614.1">
    <property type="nucleotide sequence ID" value="NZ_JAHWDP010000003.1"/>
</dbReference>
<feature type="chain" id="PRO_5040813715" evidence="1">
    <location>
        <begin position="18"/>
        <end position="143"/>
    </location>
</feature>
<comment type="caution">
    <text evidence="2">The sequence shown here is derived from an EMBL/GenBank/DDBJ whole genome shotgun (WGS) entry which is preliminary data.</text>
</comment>
<evidence type="ECO:0000313" key="3">
    <source>
        <dbReference type="Proteomes" id="UP001138686"/>
    </source>
</evidence>
<name>A0A9X1FP73_9FLAO</name>
<dbReference type="EMBL" id="JAHWDP010000003">
    <property type="protein sequence ID" value="MBW2938141.1"/>
    <property type="molecule type" value="Genomic_DNA"/>
</dbReference>
<dbReference type="Proteomes" id="UP001138686">
    <property type="component" value="Unassembled WGS sequence"/>
</dbReference>
<accession>A0A9X1FP73</accession>
<gene>
    <name evidence="2" type="ORF">KXJ69_08480</name>
</gene>
<evidence type="ECO:0000256" key="1">
    <source>
        <dbReference type="SAM" id="SignalP"/>
    </source>
</evidence>
<organism evidence="2 3">
    <name type="scientific">Halomarinibacterium sedimenti</name>
    <dbReference type="NCBI Taxonomy" id="2857106"/>
    <lineage>
        <taxon>Bacteria</taxon>
        <taxon>Pseudomonadati</taxon>
        <taxon>Bacteroidota</taxon>
        <taxon>Flavobacteriia</taxon>
        <taxon>Flavobacteriales</taxon>
        <taxon>Flavobacteriaceae</taxon>
        <taxon>Halomarinibacterium</taxon>
    </lineage>
</organism>
<dbReference type="AlphaFoldDB" id="A0A9X1FP73"/>
<feature type="signal peptide" evidence="1">
    <location>
        <begin position="1"/>
        <end position="17"/>
    </location>
</feature>
<sequence>MKHILILFLLIATTASAQRGDKIKAYKTAFITESLELTSDEAEKFWPIYNAHEEKLRTLRKQERKEIFETIKGDFNSLSDAEANALLEKAISLKEKEFLYQKELVQNLKGILPAKKILKLKRAEEEFKRTLLNKMKNRRGERP</sequence>
<keyword evidence="1" id="KW-0732">Signal</keyword>
<keyword evidence="3" id="KW-1185">Reference proteome</keyword>